<accession>A0ABW5ZYF3</accession>
<dbReference type="InterPro" id="IPR025303">
    <property type="entry name" value="PdaC"/>
</dbReference>
<dbReference type="RefSeq" id="WP_194506352.1">
    <property type="nucleotide sequence ID" value="NZ_JADILU010000001.1"/>
</dbReference>
<proteinExistence type="predicted"/>
<organism evidence="3 4">
    <name type="scientific">Psychroserpens luteus</name>
    <dbReference type="NCBI Taxonomy" id="1434066"/>
    <lineage>
        <taxon>Bacteria</taxon>
        <taxon>Pseudomonadati</taxon>
        <taxon>Bacteroidota</taxon>
        <taxon>Flavobacteriia</taxon>
        <taxon>Flavobacteriales</taxon>
        <taxon>Flavobacteriaceae</taxon>
        <taxon>Psychroserpens</taxon>
    </lineage>
</organism>
<feature type="domain" description="DUF3298" evidence="1">
    <location>
        <begin position="162"/>
        <end position="230"/>
    </location>
</feature>
<dbReference type="Pfam" id="PF11738">
    <property type="entry name" value="DUF3298"/>
    <property type="match status" value="1"/>
</dbReference>
<feature type="domain" description="Deacetylase PdaC" evidence="2">
    <location>
        <begin position="32"/>
        <end position="137"/>
    </location>
</feature>
<evidence type="ECO:0000313" key="4">
    <source>
        <dbReference type="Proteomes" id="UP001597548"/>
    </source>
</evidence>
<reference evidence="4" key="1">
    <citation type="journal article" date="2019" name="Int. J. Syst. Evol. Microbiol.">
        <title>The Global Catalogue of Microorganisms (GCM) 10K type strain sequencing project: providing services to taxonomists for standard genome sequencing and annotation.</title>
        <authorList>
            <consortium name="The Broad Institute Genomics Platform"/>
            <consortium name="The Broad Institute Genome Sequencing Center for Infectious Disease"/>
            <person name="Wu L."/>
            <person name="Ma J."/>
        </authorList>
    </citation>
    <scope>NUCLEOTIDE SEQUENCE [LARGE SCALE GENOMIC DNA]</scope>
    <source>
        <strain evidence="4">KCTC 32514</strain>
    </source>
</reference>
<dbReference type="Pfam" id="PF13739">
    <property type="entry name" value="PdaC"/>
    <property type="match status" value="1"/>
</dbReference>
<dbReference type="InterPro" id="IPR037126">
    <property type="entry name" value="PdaC/RsiV-like_sf"/>
</dbReference>
<dbReference type="Gene3D" id="3.90.640.20">
    <property type="entry name" value="Heat-shock cognate protein, ATPase"/>
    <property type="match status" value="1"/>
</dbReference>
<sequence>MKKTSLIILVFILSISCDKEVKVDFSEEIIETSEGAEIALNFPKAEGTKEVTNRINQTLENYIIKQINVSENDDTDGNIHDAIAKFNNEYISFKNDFPDSAQQWEVLIDGEVTYRSPEIISIAITTYLDTGGAHGNTNVRFFNFNPQTGKQYNKKELISNAQGLSEVIKEKLATEIKEETSEIIMEDVFFGKEFQLPETLGYSDEGLIVLYNPYEVASYSQGIVEFTIPFGDVSEFLIMN</sequence>
<keyword evidence="4" id="KW-1185">Reference proteome</keyword>
<dbReference type="EMBL" id="JBHUOS010000010">
    <property type="protein sequence ID" value="MFD2916787.1"/>
    <property type="molecule type" value="Genomic_DNA"/>
</dbReference>
<dbReference type="InterPro" id="IPR021729">
    <property type="entry name" value="DUF3298"/>
</dbReference>
<evidence type="ECO:0000259" key="1">
    <source>
        <dbReference type="Pfam" id="PF11738"/>
    </source>
</evidence>
<name>A0ABW5ZYF3_9FLAO</name>
<gene>
    <name evidence="3" type="ORF">ACFS29_14115</name>
</gene>
<dbReference type="Proteomes" id="UP001597548">
    <property type="component" value="Unassembled WGS sequence"/>
</dbReference>
<dbReference type="Gene3D" id="3.30.565.40">
    <property type="entry name" value="Fervidobacterium nodosum Rt17-B1 like"/>
    <property type="match status" value="1"/>
</dbReference>
<protein>
    <submittedName>
        <fullName evidence="3">DUF3298 and DUF4163 domain-containing protein</fullName>
    </submittedName>
</protein>
<evidence type="ECO:0000313" key="3">
    <source>
        <dbReference type="EMBL" id="MFD2916787.1"/>
    </source>
</evidence>
<dbReference type="PROSITE" id="PS51257">
    <property type="entry name" value="PROKAR_LIPOPROTEIN"/>
    <property type="match status" value="1"/>
</dbReference>
<comment type="caution">
    <text evidence="3">The sequence shown here is derived from an EMBL/GenBank/DDBJ whole genome shotgun (WGS) entry which is preliminary data.</text>
</comment>
<evidence type="ECO:0000259" key="2">
    <source>
        <dbReference type="Pfam" id="PF13739"/>
    </source>
</evidence>